<keyword evidence="3" id="KW-1185">Reference proteome</keyword>
<accession>A0AA37GJ01</accession>
<sequence length="720" mass="80108">MVGRRRRTSDSTTGTLDYDGRAFAKELSVLKMHEPELDLREETELLQTFVLEDATICDKTGRLVELFNVNTQGPFIVRGRVIIDDVRKSRAVKPSTRTALIETRDCTRYAIGVSNNGYGVWAGGQAGWYEIRPPSAAYKAIYDHTIEGVSIYYTVLGIIEEHVEAEEAKQGKKGSKKKARKMAAHDLLSIETLLFKYAVAMGDGATYDEVIERCDDHAHFLLSHFYEDAEIDWSPTVFFKWMTKRHPDIHAKVLELRKKKLIGVKSNPPLPEDTEAVVLPVASDEPPAQKALSKRRQMNTLSESNSDIQRTDSRDFATLQRGTRSRSRGKTKTQSRSPPVVEPQLEKMDVDDIPEAPPQTELVEVAHDRSNVEALLEGINELKPELGPLNAVAFPKVSSKLYYKYKIKVYLGASDILKYYAKELTERLNEDDWAGSGFWSTLKESATGPRITLGHVKLKEIPDSLVRRKAVTTGPRSRGQALNGQDEAQKVTAVATPPPRRVGRPAGKMSGLRLAGTGGKRRFDPDETPESVSRKAAKTSHYYGSDEDEAMNDASSSDGDDSSMDSTGSPIAFKAVVRAENIPTTIPKGPNSTWVCDEDDCDFVERNPESEDGRERIHEHMQDVHYQENENQVERISLAVTEGGKNHLPIEYFSPSPSSDFRYTCLLDDQGEVSPFWESVPSGSNTVGTILSSQAIPVAALEHNDEILPSKLDSVAHNFL</sequence>
<dbReference type="EMBL" id="BPPX01000008">
    <property type="protein sequence ID" value="GJC81869.1"/>
    <property type="molecule type" value="Genomic_DNA"/>
</dbReference>
<dbReference type="Proteomes" id="UP001055172">
    <property type="component" value="Unassembled WGS sequence"/>
</dbReference>
<dbReference type="AlphaFoldDB" id="A0AA37GJ01"/>
<evidence type="ECO:0000313" key="2">
    <source>
        <dbReference type="EMBL" id="GJC81869.1"/>
    </source>
</evidence>
<feature type="region of interest" description="Disordered" evidence="1">
    <location>
        <begin position="467"/>
        <end position="568"/>
    </location>
</feature>
<organism evidence="2 3">
    <name type="scientific">Colletotrichum liriopes</name>
    <dbReference type="NCBI Taxonomy" id="708192"/>
    <lineage>
        <taxon>Eukaryota</taxon>
        <taxon>Fungi</taxon>
        <taxon>Dikarya</taxon>
        <taxon>Ascomycota</taxon>
        <taxon>Pezizomycotina</taxon>
        <taxon>Sordariomycetes</taxon>
        <taxon>Hypocreomycetidae</taxon>
        <taxon>Glomerellales</taxon>
        <taxon>Glomerellaceae</taxon>
        <taxon>Colletotrichum</taxon>
        <taxon>Colletotrichum spaethianum species complex</taxon>
    </lineage>
</organism>
<protein>
    <recommendedName>
        <fullName evidence="4">Defective in methylation-7 protein</fullName>
    </recommendedName>
</protein>
<gene>
    <name evidence="2" type="ORF">ColLi_04707</name>
</gene>
<evidence type="ECO:0008006" key="4">
    <source>
        <dbReference type="Google" id="ProtNLM"/>
    </source>
</evidence>
<evidence type="ECO:0000313" key="3">
    <source>
        <dbReference type="Proteomes" id="UP001055172"/>
    </source>
</evidence>
<proteinExistence type="predicted"/>
<name>A0AA37GJ01_9PEZI</name>
<feature type="compositionally biased region" description="Basic residues" evidence="1">
    <location>
        <begin position="323"/>
        <end position="333"/>
    </location>
</feature>
<evidence type="ECO:0000256" key="1">
    <source>
        <dbReference type="SAM" id="MobiDB-lite"/>
    </source>
</evidence>
<reference evidence="2 3" key="1">
    <citation type="submission" date="2021-07" db="EMBL/GenBank/DDBJ databases">
        <title>Genome data of Colletotrichum spaethianum.</title>
        <authorList>
            <person name="Utami Y.D."/>
            <person name="Hiruma K."/>
        </authorList>
    </citation>
    <scope>NUCLEOTIDE SEQUENCE [LARGE SCALE GENOMIC DNA]</scope>
    <source>
        <strain evidence="2 3">MAFF 242679</strain>
    </source>
</reference>
<feature type="region of interest" description="Disordered" evidence="1">
    <location>
        <begin position="276"/>
        <end position="343"/>
    </location>
</feature>
<comment type="caution">
    <text evidence="2">The sequence shown here is derived from an EMBL/GenBank/DDBJ whole genome shotgun (WGS) entry which is preliminary data.</text>
</comment>
<feature type="compositionally biased region" description="Polar residues" evidence="1">
    <location>
        <begin position="298"/>
        <end position="308"/>
    </location>
</feature>